<dbReference type="InParanoid" id="A0A2K1II78"/>
<organism evidence="4">
    <name type="scientific">Physcomitrium patens</name>
    <name type="common">Spreading-leaved earth moss</name>
    <name type="synonym">Physcomitrella patens</name>
    <dbReference type="NCBI Taxonomy" id="3218"/>
    <lineage>
        <taxon>Eukaryota</taxon>
        <taxon>Viridiplantae</taxon>
        <taxon>Streptophyta</taxon>
        <taxon>Embryophyta</taxon>
        <taxon>Bryophyta</taxon>
        <taxon>Bryophytina</taxon>
        <taxon>Bryopsida</taxon>
        <taxon>Funariidae</taxon>
        <taxon>Funariales</taxon>
        <taxon>Funariaceae</taxon>
        <taxon>Physcomitrium</taxon>
    </lineage>
</organism>
<dbReference type="Pfam" id="PF00023">
    <property type="entry name" value="Ank"/>
    <property type="match status" value="1"/>
</dbReference>
<evidence type="ECO:0000256" key="1">
    <source>
        <dbReference type="PROSITE-ProRule" id="PRU00023"/>
    </source>
</evidence>
<dbReference type="PROSITE" id="PS50088">
    <property type="entry name" value="ANK_REPEAT"/>
    <property type="match status" value="7"/>
</dbReference>
<feature type="domain" description="PGG" evidence="3">
    <location>
        <begin position="597"/>
        <end position="693"/>
    </location>
</feature>
<dbReference type="PANTHER" id="PTHR24133:SF40">
    <property type="entry name" value="ANKYRIN REPEAT DOMAIN 44"/>
    <property type="match status" value="1"/>
</dbReference>
<dbReference type="InterPro" id="IPR026961">
    <property type="entry name" value="PGG_dom"/>
</dbReference>
<evidence type="ECO:0000259" key="3">
    <source>
        <dbReference type="Pfam" id="PF13962"/>
    </source>
</evidence>
<reference evidence="4 6" key="2">
    <citation type="journal article" date="2018" name="Plant J.">
        <title>The Physcomitrella patens chromosome-scale assembly reveals moss genome structure and evolution.</title>
        <authorList>
            <person name="Lang D."/>
            <person name="Ullrich K.K."/>
            <person name="Murat F."/>
            <person name="Fuchs J."/>
            <person name="Jenkins J."/>
            <person name="Haas F.B."/>
            <person name="Piednoel M."/>
            <person name="Gundlach H."/>
            <person name="Van Bel M."/>
            <person name="Meyberg R."/>
            <person name="Vives C."/>
            <person name="Morata J."/>
            <person name="Symeonidi A."/>
            <person name="Hiss M."/>
            <person name="Muchero W."/>
            <person name="Kamisugi Y."/>
            <person name="Saleh O."/>
            <person name="Blanc G."/>
            <person name="Decker E.L."/>
            <person name="van Gessel N."/>
            <person name="Grimwood J."/>
            <person name="Hayes R.D."/>
            <person name="Graham S.W."/>
            <person name="Gunter L.E."/>
            <person name="McDaniel S.F."/>
            <person name="Hoernstein S.N.W."/>
            <person name="Larsson A."/>
            <person name="Li F.W."/>
            <person name="Perroud P.F."/>
            <person name="Phillips J."/>
            <person name="Ranjan P."/>
            <person name="Rokshar D.S."/>
            <person name="Rothfels C.J."/>
            <person name="Schneider L."/>
            <person name="Shu S."/>
            <person name="Stevenson D.W."/>
            <person name="Thummler F."/>
            <person name="Tillich M."/>
            <person name="Villarreal Aguilar J.C."/>
            <person name="Widiez T."/>
            <person name="Wong G.K."/>
            <person name="Wymore A."/>
            <person name="Zhang Y."/>
            <person name="Zimmer A.D."/>
            <person name="Quatrano R.S."/>
            <person name="Mayer K.F.X."/>
            <person name="Goodstein D."/>
            <person name="Casacuberta J.M."/>
            <person name="Vandepoele K."/>
            <person name="Reski R."/>
            <person name="Cuming A.C."/>
            <person name="Tuskan G.A."/>
            <person name="Maumus F."/>
            <person name="Salse J."/>
            <person name="Schmutz J."/>
            <person name="Rensing S.A."/>
        </authorList>
    </citation>
    <scope>NUCLEOTIDE SEQUENCE [LARGE SCALE GENOMIC DNA]</scope>
    <source>
        <strain evidence="5 6">cv. Gransden 2004</strain>
    </source>
</reference>
<name>A0A2K1II78_PHYPA</name>
<protein>
    <recommendedName>
        <fullName evidence="3">PGG domain-containing protein</fullName>
    </recommendedName>
</protein>
<dbReference type="Pfam" id="PF12796">
    <property type="entry name" value="Ank_2"/>
    <property type="match status" value="5"/>
</dbReference>
<reference evidence="5" key="3">
    <citation type="submission" date="2020-12" db="UniProtKB">
        <authorList>
            <consortium name="EnsemblPlants"/>
        </authorList>
    </citation>
    <scope>IDENTIFICATION</scope>
</reference>
<dbReference type="PROSITE" id="PS50297">
    <property type="entry name" value="ANK_REP_REGION"/>
    <property type="match status" value="6"/>
</dbReference>
<feature type="repeat" description="ANK" evidence="1">
    <location>
        <begin position="34"/>
        <end position="66"/>
    </location>
</feature>
<proteinExistence type="predicted"/>
<dbReference type="SMART" id="SM00248">
    <property type="entry name" value="ANK"/>
    <property type="match status" value="15"/>
</dbReference>
<dbReference type="InterPro" id="IPR052391">
    <property type="entry name" value="E3_Ligase-Neurotoxin"/>
</dbReference>
<dbReference type="Proteomes" id="UP000006727">
    <property type="component" value="Chromosome 23"/>
</dbReference>
<keyword evidence="1" id="KW-0040">ANK repeat</keyword>
<keyword evidence="2" id="KW-1133">Transmembrane helix</keyword>
<evidence type="ECO:0000256" key="2">
    <source>
        <dbReference type="SAM" id="Phobius"/>
    </source>
</evidence>
<feature type="transmembrane region" description="Helical" evidence="2">
    <location>
        <begin position="627"/>
        <end position="648"/>
    </location>
</feature>
<reference evidence="4 6" key="1">
    <citation type="journal article" date="2008" name="Science">
        <title>The Physcomitrella genome reveals evolutionary insights into the conquest of land by plants.</title>
        <authorList>
            <person name="Rensing S."/>
            <person name="Lang D."/>
            <person name="Zimmer A."/>
            <person name="Terry A."/>
            <person name="Salamov A."/>
            <person name="Shapiro H."/>
            <person name="Nishiyama T."/>
            <person name="Perroud P.-F."/>
            <person name="Lindquist E."/>
            <person name="Kamisugi Y."/>
            <person name="Tanahashi T."/>
            <person name="Sakakibara K."/>
            <person name="Fujita T."/>
            <person name="Oishi K."/>
            <person name="Shin-I T."/>
            <person name="Kuroki Y."/>
            <person name="Toyoda A."/>
            <person name="Suzuki Y."/>
            <person name="Hashimoto A."/>
            <person name="Yamaguchi K."/>
            <person name="Sugano A."/>
            <person name="Kohara Y."/>
            <person name="Fujiyama A."/>
            <person name="Anterola A."/>
            <person name="Aoki S."/>
            <person name="Ashton N."/>
            <person name="Barbazuk W.B."/>
            <person name="Barker E."/>
            <person name="Bennetzen J."/>
            <person name="Bezanilla M."/>
            <person name="Blankenship R."/>
            <person name="Cho S.H."/>
            <person name="Dutcher S."/>
            <person name="Estelle M."/>
            <person name="Fawcett J.A."/>
            <person name="Gundlach H."/>
            <person name="Hanada K."/>
            <person name="Heyl A."/>
            <person name="Hicks K.A."/>
            <person name="Hugh J."/>
            <person name="Lohr M."/>
            <person name="Mayer K."/>
            <person name="Melkozernov A."/>
            <person name="Murata T."/>
            <person name="Nelson D."/>
            <person name="Pils B."/>
            <person name="Prigge M."/>
            <person name="Reiss B."/>
            <person name="Renner T."/>
            <person name="Rombauts S."/>
            <person name="Rushton P."/>
            <person name="Sanderfoot A."/>
            <person name="Schween G."/>
            <person name="Shiu S.-H."/>
            <person name="Stueber K."/>
            <person name="Theodoulou F.L."/>
            <person name="Tu H."/>
            <person name="Van de Peer Y."/>
            <person name="Verrier P.J."/>
            <person name="Waters E."/>
            <person name="Wood A."/>
            <person name="Yang L."/>
            <person name="Cove D."/>
            <person name="Cuming A."/>
            <person name="Hasebe M."/>
            <person name="Lucas S."/>
            <person name="Mishler D.B."/>
            <person name="Reski R."/>
            <person name="Grigoriev I."/>
            <person name="Quatrano R.S."/>
            <person name="Boore J.L."/>
        </authorList>
    </citation>
    <scope>NUCLEOTIDE SEQUENCE [LARGE SCALE GENOMIC DNA]</scope>
    <source>
        <strain evidence="5 6">cv. Gransden 2004</strain>
    </source>
</reference>
<dbReference type="AlphaFoldDB" id="A0A2K1II78"/>
<keyword evidence="2" id="KW-0472">Membrane</keyword>
<dbReference type="EMBL" id="ABEU02000023">
    <property type="protein sequence ID" value="PNR28981.1"/>
    <property type="molecule type" value="Genomic_DNA"/>
</dbReference>
<feature type="transmembrane region" description="Helical" evidence="2">
    <location>
        <begin position="669"/>
        <end position="694"/>
    </location>
</feature>
<feature type="repeat" description="ANK" evidence="1">
    <location>
        <begin position="517"/>
        <end position="537"/>
    </location>
</feature>
<dbReference type="PANTHER" id="PTHR24133">
    <property type="entry name" value="ANKYRIN DOMAIN-CONTAINING"/>
    <property type="match status" value="1"/>
</dbReference>
<feature type="repeat" description="ANK" evidence="1">
    <location>
        <begin position="317"/>
        <end position="340"/>
    </location>
</feature>
<feature type="repeat" description="ANK" evidence="1">
    <location>
        <begin position="217"/>
        <end position="250"/>
    </location>
</feature>
<dbReference type="InterPro" id="IPR002110">
    <property type="entry name" value="Ankyrin_rpt"/>
</dbReference>
<dbReference type="Pfam" id="PF13962">
    <property type="entry name" value="PGG"/>
    <property type="match status" value="1"/>
</dbReference>
<keyword evidence="6" id="KW-1185">Reference proteome</keyword>
<dbReference type="SUPFAM" id="SSF48403">
    <property type="entry name" value="Ankyrin repeat"/>
    <property type="match status" value="2"/>
</dbReference>
<dbReference type="Gramene" id="Pp3c23_6190V3.1">
    <property type="protein sequence ID" value="Pp3c23_6190V3.1"/>
    <property type="gene ID" value="Pp3c23_6190"/>
</dbReference>
<feature type="repeat" description="ANK" evidence="1">
    <location>
        <begin position="486"/>
        <end position="504"/>
    </location>
</feature>
<feature type="repeat" description="ANK" evidence="1">
    <location>
        <begin position="180"/>
        <end position="202"/>
    </location>
</feature>
<keyword evidence="2" id="KW-0812">Transmembrane</keyword>
<dbReference type="EnsemblPlants" id="Pp3c23_6190V3.2">
    <property type="protein sequence ID" value="Pp3c23_6190V3.2"/>
    <property type="gene ID" value="Pp3c23_6190"/>
</dbReference>
<evidence type="ECO:0000313" key="6">
    <source>
        <dbReference type="Proteomes" id="UP000006727"/>
    </source>
</evidence>
<sequence>MEFLMDAAGRGDVDTVQQVLEVTAKNVDQAIAPFNMSALHVAAANGEVDAVNVLLKGQVEITFKDDLQRTPLHLAAYTDHADVVKLLKSKEEGHVRIDVNATAKFGITPLHLAIVRDAISVAEILLAEQSVDRMAQTEDLLNILHMAADKGHHNIVSLLARSLSENELVKLMSASMVDRIQRTPLHYAARAGQVDVVRLFFQQPFSEHLDVNAKDADGLTSLHLASRAGHTAVVVELFKRSDLLVNSKARNQNTQASLVAPTDLELEYLPRPSLADPITETGNDFTALHLAAREGHKGVLSRLLRCPSILVNVQDSDGLTPLHYACMHGQAEVVRMLLENRQRNVNSKANDKSTPLHLAVKNGHINDINCNCEDGTGSTALDIAEREGHLSLAWLLLKHPVQVRKEPGAEHLYSKQLELAAKQQHIDVVRRLFQRISDEVAFPGLHDQNLLHWAADMGYKQLASHLLEWGFGPTRDVNARDSLCSTPLHYAARKGHVDVVRLLLARPETDINAQNCRKETPLHLAAKKGRTQVVKELSLESVGRLRVTEVDNNNKTALQLAVENRHKDIEKLLLQWSDVREYVNNLYRDRQVYVAAANAILPPLGYAAYTGNCEVYASLEHHPNLQVFWTFNTLSFFFSITTVLVGAGGVLPTRKGFSKDAVEKVKRTLLWTCLLLAGSVIFVIGAFATAGYAILPRIPKYRNNMIVTLACGGLVSAAALSMFLLNLYQLLPEWWQSSVDNRVVFNWGELRVKKTKNL</sequence>
<feature type="transmembrane region" description="Helical" evidence="2">
    <location>
        <begin position="706"/>
        <end position="728"/>
    </location>
</feature>
<dbReference type="PaxDb" id="3218-PP1S10_383V6.1"/>
<evidence type="ECO:0000313" key="5">
    <source>
        <dbReference type="EnsemblPlants" id="Pp3c23_6190V3.1"/>
    </source>
</evidence>
<accession>A0A2K1II78</accession>
<feature type="repeat" description="ANK" evidence="1">
    <location>
        <begin position="67"/>
        <end position="87"/>
    </location>
</feature>
<dbReference type="STRING" id="3218.A0A2K1II78"/>
<dbReference type="EnsemblPlants" id="Pp3c23_6190V3.1">
    <property type="protein sequence ID" value="Pp3c23_6190V3.1"/>
    <property type="gene ID" value="Pp3c23_6190"/>
</dbReference>
<dbReference type="InterPro" id="IPR036770">
    <property type="entry name" value="Ankyrin_rpt-contain_sf"/>
</dbReference>
<gene>
    <name evidence="4" type="ORF">PHYPA_027673</name>
</gene>
<dbReference type="Gramene" id="Pp3c23_6190V3.2">
    <property type="protein sequence ID" value="Pp3c23_6190V3.2"/>
    <property type="gene ID" value="Pp3c23_6190"/>
</dbReference>
<dbReference type="Gene3D" id="1.25.40.20">
    <property type="entry name" value="Ankyrin repeat-containing domain"/>
    <property type="match status" value="5"/>
</dbReference>
<evidence type="ECO:0000313" key="4">
    <source>
        <dbReference type="EMBL" id="PNR28981.1"/>
    </source>
</evidence>